<dbReference type="PANTHER" id="PTHR30627">
    <property type="entry name" value="PEPTIDOGLYCAN D,D-TRANSPEPTIDASE"/>
    <property type="match status" value="1"/>
</dbReference>
<dbReference type="SUPFAM" id="SSF56601">
    <property type="entry name" value="beta-lactamase/transpeptidase-like"/>
    <property type="match status" value="1"/>
</dbReference>
<dbReference type="Pfam" id="PF03717">
    <property type="entry name" value="PBP_dimer"/>
    <property type="match status" value="1"/>
</dbReference>
<dbReference type="GO" id="GO:0005886">
    <property type="term" value="C:plasma membrane"/>
    <property type="evidence" value="ECO:0007669"/>
    <property type="project" value="TreeGrafter"/>
</dbReference>
<dbReference type="Pfam" id="PF00905">
    <property type="entry name" value="Transpeptidase"/>
    <property type="match status" value="1"/>
</dbReference>
<keyword evidence="5" id="KW-1133">Transmembrane helix</keyword>
<organism evidence="8 9">
    <name type="scientific">Actinotalea fermentans</name>
    <dbReference type="NCBI Taxonomy" id="43671"/>
    <lineage>
        <taxon>Bacteria</taxon>
        <taxon>Bacillati</taxon>
        <taxon>Actinomycetota</taxon>
        <taxon>Actinomycetes</taxon>
        <taxon>Micrococcales</taxon>
        <taxon>Cellulomonadaceae</taxon>
        <taxon>Actinotalea</taxon>
    </lineage>
</organism>
<comment type="caution">
    <text evidence="8">The sequence shown here is derived from an EMBL/GenBank/DDBJ whole genome shotgun (WGS) entry which is preliminary data.</text>
</comment>
<feature type="region of interest" description="Disordered" evidence="4">
    <location>
        <begin position="1"/>
        <end position="78"/>
    </location>
</feature>
<feature type="compositionally biased region" description="Low complexity" evidence="4">
    <location>
        <begin position="20"/>
        <end position="29"/>
    </location>
</feature>
<dbReference type="InterPro" id="IPR036138">
    <property type="entry name" value="PBP_dimer_sf"/>
</dbReference>
<feature type="compositionally biased region" description="Pro residues" evidence="4">
    <location>
        <begin position="61"/>
        <end position="70"/>
    </location>
</feature>
<dbReference type="Gene3D" id="3.40.710.10">
    <property type="entry name" value="DD-peptidase/beta-lactamase superfamily"/>
    <property type="match status" value="1"/>
</dbReference>
<dbReference type="InterPro" id="IPR050515">
    <property type="entry name" value="Beta-lactam/transpept"/>
</dbReference>
<keyword evidence="8" id="KW-0132">Cell division</keyword>
<keyword evidence="5" id="KW-0812">Transmembrane</keyword>
<evidence type="ECO:0000256" key="1">
    <source>
        <dbReference type="ARBA" id="ARBA00004370"/>
    </source>
</evidence>
<evidence type="ECO:0000256" key="2">
    <source>
        <dbReference type="ARBA" id="ARBA00007171"/>
    </source>
</evidence>
<dbReference type="InterPro" id="IPR005311">
    <property type="entry name" value="PBP_dimer"/>
</dbReference>
<dbReference type="GO" id="GO:0051301">
    <property type="term" value="P:cell division"/>
    <property type="evidence" value="ECO:0007669"/>
    <property type="project" value="UniProtKB-KW"/>
</dbReference>
<evidence type="ECO:0000256" key="4">
    <source>
        <dbReference type="SAM" id="MobiDB-lite"/>
    </source>
</evidence>
<evidence type="ECO:0000256" key="3">
    <source>
        <dbReference type="ARBA" id="ARBA00023136"/>
    </source>
</evidence>
<keyword evidence="3 5" id="KW-0472">Membrane</keyword>
<reference evidence="8 9" key="1">
    <citation type="submission" date="2019-07" db="EMBL/GenBank/DDBJ databases">
        <title>Whole genome shotgun sequence of Actinotalea fermentans NBRC 105374.</title>
        <authorList>
            <person name="Hosoyama A."/>
            <person name="Uohara A."/>
            <person name="Ohji S."/>
            <person name="Ichikawa N."/>
        </authorList>
    </citation>
    <scope>NUCLEOTIDE SEQUENCE [LARGE SCALE GENOMIC DNA]</scope>
    <source>
        <strain evidence="8 9">NBRC 105374</strain>
    </source>
</reference>
<name>A0A511YVK9_9CELL</name>
<keyword evidence="9" id="KW-1185">Reference proteome</keyword>
<dbReference type="SUPFAM" id="SSF56519">
    <property type="entry name" value="Penicillin binding protein dimerisation domain"/>
    <property type="match status" value="1"/>
</dbReference>
<dbReference type="InterPro" id="IPR012338">
    <property type="entry name" value="Beta-lactam/transpept-like"/>
</dbReference>
<gene>
    <name evidence="8" type="ORF">AFE02nite_09750</name>
</gene>
<feature type="domain" description="Penicillin-binding protein dimerisation" evidence="7">
    <location>
        <begin position="129"/>
        <end position="281"/>
    </location>
</feature>
<comment type="similarity">
    <text evidence="2">Belongs to the transpeptidase family.</text>
</comment>
<dbReference type="EMBL" id="BJYK01000001">
    <property type="protein sequence ID" value="GEN79241.1"/>
    <property type="molecule type" value="Genomic_DNA"/>
</dbReference>
<keyword evidence="8" id="KW-0131">Cell cycle</keyword>
<dbReference type="AlphaFoldDB" id="A0A511YVK9"/>
<evidence type="ECO:0000313" key="9">
    <source>
        <dbReference type="Proteomes" id="UP000321484"/>
    </source>
</evidence>
<comment type="subcellular location">
    <subcellularLocation>
        <location evidence="1">Membrane</location>
    </subcellularLocation>
</comment>
<feature type="transmembrane region" description="Helical" evidence="5">
    <location>
        <begin position="88"/>
        <end position="106"/>
    </location>
</feature>
<dbReference type="GO" id="GO:0071555">
    <property type="term" value="P:cell wall organization"/>
    <property type="evidence" value="ECO:0007669"/>
    <property type="project" value="TreeGrafter"/>
</dbReference>
<evidence type="ECO:0000256" key="5">
    <source>
        <dbReference type="SAM" id="Phobius"/>
    </source>
</evidence>
<dbReference type="Gene3D" id="3.90.1310.10">
    <property type="entry name" value="Penicillin-binding protein 2a (Domain 2)"/>
    <property type="match status" value="1"/>
</dbReference>
<dbReference type="PANTHER" id="PTHR30627:SF1">
    <property type="entry name" value="PEPTIDOGLYCAN D,D-TRANSPEPTIDASE FTSI"/>
    <property type="match status" value="1"/>
</dbReference>
<dbReference type="Proteomes" id="UP000321484">
    <property type="component" value="Unassembled WGS sequence"/>
</dbReference>
<evidence type="ECO:0000259" key="7">
    <source>
        <dbReference type="Pfam" id="PF03717"/>
    </source>
</evidence>
<feature type="domain" description="Penicillin-binding protein transpeptidase" evidence="6">
    <location>
        <begin position="324"/>
        <end position="627"/>
    </location>
</feature>
<evidence type="ECO:0000313" key="8">
    <source>
        <dbReference type="EMBL" id="GEN79241.1"/>
    </source>
</evidence>
<protein>
    <submittedName>
        <fullName evidence="8">Cell division protein FtsI</fullName>
    </submittedName>
</protein>
<dbReference type="RefSeq" id="WP_261765463.1">
    <property type="nucleotide sequence ID" value="NZ_BJYK01000001.1"/>
</dbReference>
<dbReference type="InterPro" id="IPR001460">
    <property type="entry name" value="PCN-bd_Tpept"/>
</dbReference>
<accession>A0A511YVK9</accession>
<dbReference type="GO" id="GO:0008658">
    <property type="term" value="F:penicillin binding"/>
    <property type="evidence" value="ECO:0007669"/>
    <property type="project" value="InterPro"/>
</dbReference>
<proteinExistence type="inferred from homology"/>
<feature type="compositionally biased region" description="Low complexity" evidence="4">
    <location>
        <begin position="37"/>
        <end position="53"/>
    </location>
</feature>
<dbReference type="Gene3D" id="3.30.450.330">
    <property type="match status" value="1"/>
</dbReference>
<sequence>MPGPVSPRGAGARAGGHGAATGRRTAPGAEPRTARVPAQRSAPGSARPAPGRAAGRDVPGRPVPARPARPPRVTARTRAPLRVRRQKILLALSLVLLLVCAGRLVYVQAIAAPAFAAEALRGRTVTQVVPAERGEILDRSGVVLATSVERWNIVVDQKQLADWKKDGDSAAHAAELLAPLMGTSAAELGPKLLGDSTFTYLVKGVPPEVYEQIMKLRIMGVWGERVSQRLYPAGTTAGTILGFVGTDGYGLAGLEQVYEETLAGQDGSDTYERGEGGQRIPTGEEQYVAPQPGRDVQLTIDRDLQYTAQAAIDAQVAATGAPWGAVQVVDTRTGEILALADSGSIDPNNPGGNAQPSRAASYTYEPGSTAKAISMAAILETGVATPTSQFVVPYQYATPNGEVFKDSHAHGDLPLTLTGILAESSNTGTVMVGQNVPPQVRLDYLHKFGFGQRTGVGLPGESPGLIVDDVSGWDHDGRSPYAVLFGQAVGATTLQNTQVFATLANHGLRVQPHIVAAVEDDDGVLQPVELADPVQVVSAETADTVVRMLESAVTEGTGGNAEVPGYRIAGKTGTAQAFEGGGVVKTVASFIGIAPADDPRIVVNVVLYDPKTSIYGGTVAAPVFSQVTAQALQHLGIPPSGTVPELFPTTYP</sequence>
<evidence type="ECO:0000259" key="6">
    <source>
        <dbReference type="Pfam" id="PF00905"/>
    </source>
</evidence>